<organism evidence="1">
    <name type="scientific">Anguilla anguilla</name>
    <name type="common">European freshwater eel</name>
    <name type="synonym">Muraena anguilla</name>
    <dbReference type="NCBI Taxonomy" id="7936"/>
    <lineage>
        <taxon>Eukaryota</taxon>
        <taxon>Metazoa</taxon>
        <taxon>Chordata</taxon>
        <taxon>Craniata</taxon>
        <taxon>Vertebrata</taxon>
        <taxon>Euteleostomi</taxon>
        <taxon>Actinopterygii</taxon>
        <taxon>Neopterygii</taxon>
        <taxon>Teleostei</taxon>
        <taxon>Anguilliformes</taxon>
        <taxon>Anguillidae</taxon>
        <taxon>Anguilla</taxon>
    </lineage>
</organism>
<reference evidence="1" key="1">
    <citation type="submission" date="2014-11" db="EMBL/GenBank/DDBJ databases">
        <authorList>
            <person name="Amaro Gonzalez C."/>
        </authorList>
    </citation>
    <scope>NUCLEOTIDE SEQUENCE</scope>
</reference>
<dbReference type="EMBL" id="GBXM01061987">
    <property type="protein sequence ID" value="JAH46590.1"/>
    <property type="molecule type" value="Transcribed_RNA"/>
</dbReference>
<evidence type="ECO:0000313" key="1">
    <source>
        <dbReference type="EMBL" id="JAH26261.1"/>
    </source>
</evidence>
<protein>
    <submittedName>
        <fullName evidence="1">Uncharacterized protein</fullName>
    </submittedName>
</protein>
<name>A0A0E9RAW0_ANGAN</name>
<dbReference type="EMBL" id="GBXM01082316">
    <property type="protein sequence ID" value="JAH26261.1"/>
    <property type="molecule type" value="Transcribed_RNA"/>
</dbReference>
<reference evidence="1" key="2">
    <citation type="journal article" date="2015" name="Fish Shellfish Immunol.">
        <title>Early steps in the European eel (Anguilla anguilla)-Vibrio vulnificus interaction in the gills: Role of the RtxA13 toxin.</title>
        <authorList>
            <person name="Callol A."/>
            <person name="Pajuelo D."/>
            <person name="Ebbesson L."/>
            <person name="Teles M."/>
            <person name="MacKenzie S."/>
            <person name="Amaro C."/>
        </authorList>
    </citation>
    <scope>NUCLEOTIDE SEQUENCE</scope>
</reference>
<sequence length="15" mass="1780">MHARRQAQMECQAGY</sequence>
<proteinExistence type="predicted"/>
<accession>A0A0E9RAW0</accession>